<organism evidence="23">
    <name type="scientific">uncultured Pyrinomonadaceae bacterium</name>
    <dbReference type="NCBI Taxonomy" id="2283094"/>
    <lineage>
        <taxon>Bacteria</taxon>
        <taxon>Pseudomonadati</taxon>
        <taxon>Acidobacteriota</taxon>
        <taxon>Blastocatellia</taxon>
        <taxon>Blastocatellales</taxon>
        <taxon>Pyrinomonadaceae</taxon>
        <taxon>environmental samples</taxon>
    </lineage>
</organism>
<name>A0A6J4PXW4_9BACT</name>
<dbReference type="Pfam" id="PF00116">
    <property type="entry name" value="COX2"/>
    <property type="match status" value="1"/>
</dbReference>
<dbReference type="GO" id="GO:0042773">
    <property type="term" value="P:ATP synthesis coupled electron transport"/>
    <property type="evidence" value="ECO:0007669"/>
    <property type="project" value="TreeGrafter"/>
</dbReference>
<dbReference type="EC" id="7.1.1.9" evidence="17"/>
<evidence type="ECO:0000256" key="15">
    <source>
        <dbReference type="PROSITE-ProRule" id="PRU00433"/>
    </source>
</evidence>
<keyword evidence="5 16" id="KW-0679">Respiratory chain</keyword>
<evidence type="ECO:0000256" key="19">
    <source>
        <dbReference type="SAM" id="Phobius"/>
    </source>
</evidence>
<evidence type="ECO:0000256" key="18">
    <source>
        <dbReference type="SAM" id="MobiDB-lite"/>
    </source>
</evidence>
<dbReference type="InterPro" id="IPR001505">
    <property type="entry name" value="Copper_CuA"/>
</dbReference>
<evidence type="ECO:0000256" key="3">
    <source>
        <dbReference type="ARBA" id="ARBA00022448"/>
    </source>
</evidence>
<dbReference type="GO" id="GO:0005507">
    <property type="term" value="F:copper ion binding"/>
    <property type="evidence" value="ECO:0007669"/>
    <property type="project" value="InterPro"/>
</dbReference>
<feature type="region of interest" description="Disordered" evidence="18">
    <location>
        <begin position="313"/>
        <end position="377"/>
    </location>
</feature>
<dbReference type="PANTHER" id="PTHR22888:SF9">
    <property type="entry name" value="CYTOCHROME C OXIDASE SUBUNIT 2"/>
    <property type="match status" value="1"/>
</dbReference>
<feature type="transmembrane region" description="Helical" evidence="19">
    <location>
        <begin position="71"/>
        <end position="92"/>
    </location>
</feature>
<keyword evidence="8" id="KW-1278">Translocase</keyword>
<evidence type="ECO:0000259" key="22">
    <source>
        <dbReference type="PROSITE" id="PS51007"/>
    </source>
</evidence>
<dbReference type="GO" id="GO:0004129">
    <property type="term" value="F:cytochrome-c oxidase activity"/>
    <property type="evidence" value="ECO:0007669"/>
    <property type="project" value="UniProtKB-EC"/>
</dbReference>
<dbReference type="Pfam" id="PF02790">
    <property type="entry name" value="COX2_TM"/>
    <property type="match status" value="1"/>
</dbReference>
<keyword evidence="13 19" id="KW-0472">Membrane</keyword>
<reference evidence="23" key="1">
    <citation type="submission" date="2020-02" db="EMBL/GenBank/DDBJ databases">
        <authorList>
            <person name="Meier V. D."/>
        </authorList>
    </citation>
    <scope>NUCLEOTIDE SEQUENCE</scope>
    <source>
        <strain evidence="23">AVDCRST_MAG74</strain>
    </source>
</reference>
<keyword evidence="11 15" id="KW-0408">Iron</keyword>
<dbReference type="NCBIfam" id="TIGR02866">
    <property type="entry name" value="CoxB"/>
    <property type="match status" value="1"/>
</dbReference>
<feature type="compositionally biased region" description="Gly residues" evidence="18">
    <location>
        <begin position="313"/>
        <end position="337"/>
    </location>
</feature>
<dbReference type="SUPFAM" id="SSF46626">
    <property type="entry name" value="Cytochrome c"/>
    <property type="match status" value="1"/>
</dbReference>
<dbReference type="SUPFAM" id="SSF49503">
    <property type="entry name" value="Cupredoxins"/>
    <property type="match status" value="1"/>
</dbReference>
<dbReference type="GO" id="GO:0005886">
    <property type="term" value="C:plasma membrane"/>
    <property type="evidence" value="ECO:0007669"/>
    <property type="project" value="UniProtKB-SubCell"/>
</dbReference>
<dbReference type="PROSITE" id="PS50857">
    <property type="entry name" value="COX2_CUA"/>
    <property type="match status" value="1"/>
</dbReference>
<dbReference type="PROSITE" id="PS51007">
    <property type="entry name" value="CYTC"/>
    <property type="match status" value="1"/>
</dbReference>
<keyword evidence="12 17" id="KW-0186">Copper</keyword>
<feature type="transmembrane region" description="Helical" evidence="19">
    <location>
        <begin position="24"/>
        <end position="50"/>
    </location>
</feature>
<dbReference type="CDD" id="cd13915">
    <property type="entry name" value="CuRO_HCO_II_like_2"/>
    <property type="match status" value="1"/>
</dbReference>
<dbReference type="InterPro" id="IPR008168">
    <property type="entry name" value="Cyt_C_IC"/>
</dbReference>
<dbReference type="GO" id="GO:0005506">
    <property type="term" value="F:iron ion binding"/>
    <property type="evidence" value="ECO:0007669"/>
    <property type="project" value="InterPro"/>
</dbReference>
<dbReference type="InterPro" id="IPR009056">
    <property type="entry name" value="Cyt_c-like_dom"/>
</dbReference>
<dbReference type="InterPro" id="IPR036257">
    <property type="entry name" value="Cyt_c_oxidase_su2_TM_sf"/>
</dbReference>
<dbReference type="GO" id="GO:0016491">
    <property type="term" value="F:oxidoreductase activity"/>
    <property type="evidence" value="ECO:0007669"/>
    <property type="project" value="UniProtKB-KW"/>
</dbReference>
<evidence type="ECO:0000256" key="2">
    <source>
        <dbReference type="ARBA" id="ARBA00007866"/>
    </source>
</evidence>
<feature type="domain" description="Cytochrome oxidase subunit II copper A binding" evidence="20">
    <location>
        <begin position="99"/>
        <end position="210"/>
    </location>
</feature>
<dbReference type="InterPro" id="IPR008972">
    <property type="entry name" value="Cupredoxin"/>
</dbReference>
<comment type="subcellular location">
    <subcellularLocation>
        <location evidence="16">Cell membrane</location>
        <topology evidence="16">Multi-pass membrane protein</topology>
    </subcellularLocation>
    <subcellularLocation>
        <location evidence="1">Membrane</location>
        <topology evidence="1">Multi-pass membrane protein</topology>
    </subcellularLocation>
</comment>
<feature type="domain" description="Cytochrome c" evidence="22">
    <location>
        <begin position="216"/>
        <end position="311"/>
    </location>
</feature>
<keyword evidence="3 16" id="KW-0813">Transport</keyword>
<dbReference type="Gene3D" id="2.60.40.420">
    <property type="entry name" value="Cupredoxins - blue copper proteins"/>
    <property type="match status" value="1"/>
</dbReference>
<sequence length="377" mass="41337">MQENSWVSIFPEQASTFAWEVDVLYFYLIAITVFFTVGIIAVIFFFFVKYREKEKFATGEEIHGSIALETVWSIIPFVISMTIFLGGAIIYFNQYRPPADTTEIYVVGKQWMWKMQHGTGQREINELHVPVGRKIKLTMTTEDVLHDFYVPAFRTKMDVVPGRYTTLWFEATKPGKYHLFCAEYCGLNHSGMGGYVYVMEQRDFDNWLAGSVSGQTPVQAGQDLFQNKLGCASCHAAGQNQRGAPVEGIYGEEIKLANGQTVIADDEYIRNSILNPQSQIVEGYQPIMPTFKGQVTEEQLVSLVAYIKSLSGAGGSSQTGSGSSSGGAATGGAGTSGGSDANSSGLIPRRADRGDTNSMGSNPNAPKPMSEPSNRQP</sequence>
<evidence type="ECO:0000259" key="21">
    <source>
        <dbReference type="PROSITE" id="PS50999"/>
    </source>
</evidence>
<keyword evidence="7 15" id="KW-0479">Metal-binding</keyword>
<evidence type="ECO:0000313" key="23">
    <source>
        <dbReference type="EMBL" id="CAA9428798.1"/>
    </source>
</evidence>
<evidence type="ECO:0000256" key="16">
    <source>
        <dbReference type="RuleBase" id="RU000456"/>
    </source>
</evidence>
<comment type="function">
    <text evidence="14 17">Subunits I and II form the functional core of the enzyme complex. Electrons originating in cytochrome c are transferred via heme a and Cu(A) to the binuclear center formed by heme a3 and Cu(B).</text>
</comment>
<evidence type="ECO:0000256" key="8">
    <source>
        <dbReference type="ARBA" id="ARBA00022967"/>
    </source>
</evidence>
<evidence type="ECO:0000256" key="10">
    <source>
        <dbReference type="ARBA" id="ARBA00022989"/>
    </source>
</evidence>
<evidence type="ECO:0000259" key="20">
    <source>
        <dbReference type="PROSITE" id="PS50857"/>
    </source>
</evidence>
<dbReference type="Pfam" id="PF00034">
    <property type="entry name" value="Cytochrom_C"/>
    <property type="match status" value="1"/>
</dbReference>
<keyword evidence="4 15" id="KW-0349">Heme</keyword>
<evidence type="ECO:0000256" key="11">
    <source>
        <dbReference type="ARBA" id="ARBA00023004"/>
    </source>
</evidence>
<dbReference type="Gene3D" id="1.10.287.90">
    <property type="match status" value="1"/>
</dbReference>
<comment type="cofactor">
    <cofactor evidence="17">
        <name>Cu cation</name>
        <dbReference type="ChEBI" id="CHEBI:23378"/>
    </cofactor>
    <text evidence="17">Binds a copper A center.</text>
</comment>
<dbReference type="InterPro" id="IPR011759">
    <property type="entry name" value="Cyt_c_oxidase_su2_TM_dom"/>
</dbReference>
<dbReference type="PANTHER" id="PTHR22888">
    <property type="entry name" value="CYTOCHROME C OXIDASE, SUBUNIT II"/>
    <property type="match status" value="1"/>
</dbReference>
<feature type="domain" description="Cytochrome oxidase subunit II transmembrane region profile" evidence="21">
    <location>
        <begin position="2"/>
        <end position="98"/>
    </location>
</feature>
<keyword evidence="10 19" id="KW-1133">Transmembrane helix</keyword>
<keyword evidence="23" id="KW-0560">Oxidoreductase</keyword>
<evidence type="ECO:0000256" key="17">
    <source>
        <dbReference type="RuleBase" id="RU004024"/>
    </source>
</evidence>
<evidence type="ECO:0000256" key="12">
    <source>
        <dbReference type="ARBA" id="ARBA00023008"/>
    </source>
</evidence>
<evidence type="ECO:0000256" key="13">
    <source>
        <dbReference type="ARBA" id="ARBA00023136"/>
    </source>
</evidence>
<comment type="catalytic activity">
    <reaction evidence="17">
        <text>4 Fe(II)-[cytochrome c] + O2 + 8 H(+)(in) = 4 Fe(III)-[cytochrome c] + 2 H2O + 4 H(+)(out)</text>
        <dbReference type="Rhea" id="RHEA:11436"/>
        <dbReference type="Rhea" id="RHEA-COMP:10350"/>
        <dbReference type="Rhea" id="RHEA-COMP:14399"/>
        <dbReference type="ChEBI" id="CHEBI:15377"/>
        <dbReference type="ChEBI" id="CHEBI:15378"/>
        <dbReference type="ChEBI" id="CHEBI:15379"/>
        <dbReference type="ChEBI" id="CHEBI:29033"/>
        <dbReference type="ChEBI" id="CHEBI:29034"/>
        <dbReference type="EC" id="7.1.1.9"/>
    </reaction>
</comment>
<evidence type="ECO:0000256" key="4">
    <source>
        <dbReference type="ARBA" id="ARBA00022617"/>
    </source>
</evidence>
<dbReference type="SUPFAM" id="SSF81464">
    <property type="entry name" value="Cytochrome c oxidase subunit II-like, transmembrane region"/>
    <property type="match status" value="1"/>
</dbReference>
<dbReference type="GO" id="GO:0020037">
    <property type="term" value="F:heme binding"/>
    <property type="evidence" value="ECO:0007669"/>
    <property type="project" value="InterPro"/>
</dbReference>
<dbReference type="InterPro" id="IPR036909">
    <property type="entry name" value="Cyt_c-like_dom_sf"/>
</dbReference>
<keyword evidence="6 16" id="KW-0812">Transmembrane</keyword>
<evidence type="ECO:0000256" key="5">
    <source>
        <dbReference type="ARBA" id="ARBA00022660"/>
    </source>
</evidence>
<dbReference type="EMBL" id="CADCUR010000297">
    <property type="protein sequence ID" value="CAA9428798.1"/>
    <property type="molecule type" value="Genomic_DNA"/>
</dbReference>
<dbReference type="InterPro" id="IPR002429">
    <property type="entry name" value="CcO_II-like_C"/>
</dbReference>
<accession>A0A6J4PXW4</accession>
<protein>
    <recommendedName>
        <fullName evidence="17">Cytochrome c oxidase subunit 2</fullName>
        <ecNumber evidence="17">7.1.1.9</ecNumber>
    </recommendedName>
</protein>
<evidence type="ECO:0000256" key="6">
    <source>
        <dbReference type="ARBA" id="ARBA00022692"/>
    </source>
</evidence>
<proteinExistence type="inferred from homology"/>
<keyword evidence="9 16" id="KW-0249">Electron transport</keyword>
<dbReference type="InterPro" id="IPR014222">
    <property type="entry name" value="Cyt_c_oxidase_su2"/>
</dbReference>
<evidence type="ECO:0000256" key="7">
    <source>
        <dbReference type="ARBA" id="ARBA00022723"/>
    </source>
</evidence>
<dbReference type="AlphaFoldDB" id="A0A6J4PXW4"/>
<evidence type="ECO:0000256" key="14">
    <source>
        <dbReference type="ARBA" id="ARBA00024688"/>
    </source>
</evidence>
<evidence type="ECO:0000256" key="1">
    <source>
        <dbReference type="ARBA" id="ARBA00004141"/>
    </source>
</evidence>
<dbReference type="InterPro" id="IPR045187">
    <property type="entry name" value="CcO_II"/>
</dbReference>
<comment type="similarity">
    <text evidence="2 16">Belongs to the cytochrome c oxidase subunit 2 family.</text>
</comment>
<dbReference type="PROSITE" id="PS00078">
    <property type="entry name" value="COX2"/>
    <property type="match status" value="1"/>
</dbReference>
<dbReference type="PRINTS" id="PR00605">
    <property type="entry name" value="CYTCHROMECIC"/>
</dbReference>
<dbReference type="PROSITE" id="PS50999">
    <property type="entry name" value="COX2_TM"/>
    <property type="match status" value="1"/>
</dbReference>
<gene>
    <name evidence="23" type="ORF">AVDCRST_MAG74-3764</name>
</gene>
<evidence type="ECO:0000256" key="9">
    <source>
        <dbReference type="ARBA" id="ARBA00022982"/>
    </source>
</evidence>